<evidence type="ECO:0000313" key="2">
    <source>
        <dbReference type="Proteomes" id="UP000009183"/>
    </source>
</evidence>
<gene>
    <name evidence="1" type="ordered locus">VIT_08s0007g05470</name>
</gene>
<protein>
    <submittedName>
        <fullName evidence="1">Uncharacterized protein</fullName>
    </submittedName>
</protein>
<organism evidence="1 2">
    <name type="scientific">Vitis vinifera</name>
    <name type="common">Grape</name>
    <dbReference type="NCBI Taxonomy" id="29760"/>
    <lineage>
        <taxon>Eukaryota</taxon>
        <taxon>Viridiplantae</taxon>
        <taxon>Streptophyta</taxon>
        <taxon>Embryophyta</taxon>
        <taxon>Tracheophyta</taxon>
        <taxon>Spermatophyta</taxon>
        <taxon>Magnoliopsida</taxon>
        <taxon>eudicotyledons</taxon>
        <taxon>Gunneridae</taxon>
        <taxon>Pentapetalae</taxon>
        <taxon>rosids</taxon>
        <taxon>Vitales</taxon>
        <taxon>Vitaceae</taxon>
        <taxon>Viteae</taxon>
        <taxon>Vitis</taxon>
    </lineage>
</organism>
<dbReference type="AlphaFoldDB" id="F6HK94"/>
<keyword evidence="2" id="KW-1185">Reference proteome</keyword>
<dbReference type="HOGENOM" id="CLU_3072624_0_0_1"/>
<proteinExistence type="predicted"/>
<dbReference type="EMBL" id="FN595991">
    <property type="protein sequence ID" value="CCB55316.1"/>
    <property type="molecule type" value="Genomic_DNA"/>
</dbReference>
<sequence>MPVSTPFFSENLLRRWMNAWLDYTRASVHSCRWNKGRIWGESKPSEYQRLSQN</sequence>
<dbReference type="Proteomes" id="UP000009183">
    <property type="component" value="Chromosome 8"/>
</dbReference>
<dbReference type="PaxDb" id="29760-VIT_08s0007g05470.t01"/>
<evidence type="ECO:0000313" key="1">
    <source>
        <dbReference type="EMBL" id="CCB55316.1"/>
    </source>
</evidence>
<dbReference type="InParanoid" id="F6HK94"/>
<name>F6HK94_VITVI</name>
<accession>F6HK94</accession>
<reference evidence="2" key="1">
    <citation type="journal article" date="2007" name="Nature">
        <title>The grapevine genome sequence suggests ancestral hexaploidization in major angiosperm phyla.</title>
        <authorList>
            <consortium name="The French-Italian Public Consortium for Grapevine Genome Characterization."/>
            <person name="Jaillon O."/>
            <person name="Aury J.-M."/>
            <person name="Noel B."/>
            <person name="Policriti A."/>
            <person name="Clepet C."/>
            <person name="Casagrande A."/>
            <person name="Choisne N."/>
            <person name="Aubourg S."/>
            <person name="Vitulo N."/>
            <person name="Jubin C."/>
            <person name="Vezzi A."/>
            <person name="Legeai F."/>
            <person name="Hugueney P."/>
            <person name="Dasilva C."/>
            <person name="Horner D."/>
            <person name="Mica E."/>
            <person name="Jublot D."/>
            <person name="Poulain J."/>
            <person name="Bruyere C."/>
            <person name="Billault A."/>
            <person name="Segurens B."/>
            <person name="Gouyvenoux M."/>
            <person name="Ugarte E."/>
            <person name="Cattonaro F."/>
            <person name="Anthouard V."/>
            <person name="Vico V."/>
            <person name="Del Fabbro C."/>
            <person name="Alaux M."/>
            <person name="Di Gaspero G."/>
            <person name="Dumas V."/>
            <person name="Felice N."/>
            <person name="Paillard S."/>
            <person name="Juman I."/>
            <person name="Moroldo M."/>
            <person name="Scalabrin S."/>
            <person name="Canaguier A."/>
            <person name="Le Clainche I."/>
            <person name="Malacrida G."/>
            <person name="Durand E."/>
            <person name="Pesole G."/>
            <person name="Laucou V."/>
            <person name="Chatelet P."/>
            <person name="Merdinoglu D."/>
            <person name="Delledonne M."/>
            <person name="Pezzotti M."/>
            <person name="Lecharny A."/>
            <person name="Scarpelli C."/>
            <person name="Artiguenave F."/>
            <person name="Pe M.E."/>
            <person name="Valle G."/>
            <person name="Morgante M."/>
            <person name="Caboche M."/>
            <person name="Adam-Blondon A.-F."/>
            <person name="Weissenbach J."/>
            <person name="Quetier F."/>
            <person name="Wincker P."/>
        </authorList>
    </citation>
    <scope>NUCLEOTIDE SEQUENCE [LARGE SCALE GENOMIC DNA]</scope>
    <source>
        <strain evidence="2">cv. Pinot noir / PN40024</strain>
    </source>
</reference>